<sequence length="417" mass="47333">MSFVGAHLFDIKRFIGSGCHSVVFEAVKKDGLDANTKYALKRFFLDNQSAFRCVQRERRILERLAKLDHQCAFLPVLFYSFCQQGVFVFVLREGCGRDMYDLIRHTGSLSESDARFYLCEIICALEHIHSLNIVHLDVKPENVLCAFDGHTFLSDFDRSLDLSSIKGAPTADDFTGTPLFMAPEIAKGEAITIKADIWSLAVLAAEMLSGPIRPSALDVNEEFRQAREGRFTIKRLKTLTKPLQSFFSACLQRQHAHRPDIHGVKRLRFLKFIDWDKVHSGALKPPYNPADIRHRPAKEDRFILSSTDPHLLSNAYSLTRMLALDPDHAKKVSDIGSSSVSDTHVFEIPSFLKGVSEGDFNNLMTQFYFVHPRLQTQITSVVSQSSYFHVQEAPRPLDSCMTEKIERRRSRTISMGD</sequence>
<evidence type="ECO:0000313" key="10">
    <source>
        <dbReference type="EMBL" id="VEL34851.1"/>
    </source>
</evidence>
<dbReference type="Gene3D" id="1.10.510.10">
    <property type="entry name" value="Transferase(Phosphotransferase) domain 1"/>
    <property type="match status" value="1"/>
</dbReference>
<keyword evidence="4 7" id="KW-0547">Nucleotide-binding</keyword>
<dbReference type="Proteomes" id="UP000784294">
    <property type="component" value="Unassembled WGS sequence"/>
</dbReference>
<evidence type="ECO:0000256" key="1">
    <source>
        <dbReference type="ARBA" id="ARBA00022527"/>
    </source>
</evidence>
<keyword evidence="6 7" id="KW-0067">ATP-binding</keyword>
<dbReference type="AlphaFoldDB" id="A0A3S5APT3"/>
<name>A0A3S5APT3_9PLAT</name>
<keyword evidence="2" id="KW-0597">Phosphoprotein</keyword>
<dbReference type="InterPro" id="IPR008271">
    <property type="entry name" value="Ser/Thr_kinase_AS"/>
</dbReference>
<evidence type="ECO:0000256" key="2">
    <source>
        <dbReference type="ARBA" id="ARBA00022553"/>
    </source>
</evidence>
<dbReference type="PROSITE" id="PS00108">
    <property type="entry name" value="PROTEIN_KINASE_ST"/>
    <property type="match status" value="1"/>
</dbReference>
<keyword evidence="11" id="KW-1185">Reference proteome</keyword>
<dbReference type="InterPro" id="IPR011009">
    <property type="entry name" value="Kinase-like_dom_sf"/>
</dbReference>
<keyword evidence="5" id="KW-0418">Kinase</keyword>
<evidence type="ECO:0000256" key="6">
    <source>
        <dbReference type="ARBA" id="ARBA00022840"/>
    </source>
</evidence>
<organism evidence="10 11">
    <name type="scientific">Protopolystoma xenopodis</name>
    <dbReference type="NCBI Taxonomy" id="117903"/>
    <lineage>
        <taxon>Eukaryota</taxon>
        <taxon>Metazoa</taxon>
        <taxon>Spiralia</taxon>
        <taxon>Lophotrochozoa</taxon>
        <taxon>Platyhelminthes</taxon>
        <taxon>Monogenea</taxon>
        <taxon>Polyopisthocotylea</taxon>
        <taxon>Polystomatidea</taxon>
        <taxon>Polystomatidae</taxon>
        <taxon>Protopolystoma</taxon>
    </lineage>
</organism>
<evidence type="ECO:0000256" key="8">
    <source>
        <dbReference type="RuleBase" id="RU000304"/>
    </source>
</evidence>
<dbReference type="PANTHER" id="PTHR24351">
    <property type="entry name" value="RIBOSOMAL PROTEIN S6 KINASE"/>
    <property type="match status" value="1"/>
</dbReference>
<reference evidence="10" key="1">
    <citation type="submission" date="2018-11" db="EMBL/GenBank/DDBJ databases">
        <authorList>
            <consortium name="Pathogen Informatics"/>
        </authorList>
    </citation>
    <scope>NUCLEOTIDE SEQUENCE</scope>
</reference>
<comment type="caution">
    <text evidence="10">The sequence shown here is derived from an EMBL/GenBank/DDBJ whole genome shotgun (WGS) entry which is preliminary data.</text>
</comment>
<comment type="similarity">
    <text evidence="8">Belongs to the protein kinase superfamily.</text>
</comment>
<dbReference type="Gene3D" id="3.30.200.20">
    <property type="entry name" value="Phosphorylase Kinase, domain 1"/>
    <property type="match status" value="1"/>
</dbReference>
<evidence type="ECO:0000313" key="11">
    <source>
        <dbReference type="Proteomes" id="UP000784294"/>
    </source>
</evidence>
<dbReference type="InterPro" id="IPR017441">
    <property type="entry name" value="Protein_kinase_ATP_BS"/>
</dbReference>
<dbReference type="SMART" id="SM00220">
    <property type="entry name" value="S_TKc"/>
    <property type="match status" value="1"/>
</dbReference>
<dbReference type="GO" id="GO:0005524">
    <property type="term" value="F:ATP binding"/>
    <property type="evidence" value="ECO:0007669"/>
    <property type="project" value="UniProtKB-UniRule"/>
</dbReference>
<dbReference type="SUPFAM" id="SSF56112">
    <property type="entry name" value="Protein kinase-like (PK-like)"/>
    <property type="match status" value="1"/>
</dbReference>
<evidence type="ECO:0000256" key="3">
    <source>
        <dbReference type="ARBA" id="ARBA00022679"/>
    </source>
</evidence>
<feature type="binding site" evidence="7">
    <location>
        <position position="41"/>
    </location>
    <ligand>
        <name>ATP</name>
        <dbReference type="ChEBI" id="CHEBI:30616"/>
    </ligand>
</feature>
<accession>A0A3S5APT3</accession>
<keyword evidence="1 8" id="KW-0723">Serine/threonine-protein kinase</keyword>
<feature type="domain" description="Protein kinase" evidence="9">
    <location>
        <begin position="9"/>
        <end position="270"/>
    </location>
</feature>
<dbReference type="EMBL" id="CAAALY010248535">
    <property type="protein sequence ID" value="VEL34851.1"/>
    <property type="molecule type" value="Genomic_DNA"/>
</dbReference>
<dbReference type="InterPro" id="IPR000719">
    <property type="entry name" value="Prot_kinase_dom"/>
</dbReference>
<dbReference type="OrthoDB" id="4062651at2759"/>
<gene>
    <name evidence="10" type="ORF">PXEA_LOCUS28291</name>
</gene>
<protein>
    <recommendedName>
        <fullName evidence="9">Protein kinase domain-containing protein</fullName>
    </recommendedName>
</protein>
<proteinExistence type="inferred from homology"/>
<keyword evidence="3" id="KW-0808">Transferase</keyword>
<evidence type="ECO:0000256" key="7">
    <source>
        <dbReference type="PROSITE-ProRule" id="PRU10141"/>
    </source>
</evidence>
<evidence type="ECO:0000259" key="9">
    <source>
        <dbReference type="PROSITE" id="PS50011"/>
    </source>
</evidence>
<evidence type="ECO:0000256" key="4">
    <source>
        <dbReference type="ARBA" id="ARBA00022741"/>
    </source>
</evidence>
<evidence type="ECO:0000256" key="5">
    <source>
        <dbReference type="ARBA" id="ARBA00022777"/>
    </source>
</evidence>
<dbReference type="PROSITE" id="PS50011">
    <property type="entry name" value="PROTEIN_KINASE_DOM"/>
    <property type="match status" value="1"/>
</dbReference>
<dbReference type="Pfam" id="PF00069">
    <property type="entry name" value="Pkinase"/>
    <property type="match status" value="1"/>
</dbReference>
<dbReference type="GO" id="GO:0004674">
    <property type="term" value="F:protein serine/threonine kinase activity"/>
    <property type="evidence" value="ECO:0007669"/>
    <property type="project" value="UniProtKB-KW"/>
</dbReference>
<dbReference type="PROSITE" id="PS00107">
    <property type="entry name" value="PROTEIN_KINASE_ATP"/>
    <property type="match status" value="1"/>
</dbReference>